<keyword evidence="8 10" id="KW-0067">ATP-binding</keyword>
<name>A0ABC8UJ88_9AQUA</name>
<dbReference type="InterPro" id="IPR000270">
    <property type="entry name" value="PB1_dom"/>
</dbReference>
<evidence type="ECO:0000256" key="7">
    <source>
        <dbReference type="ARBA" id="ARBA00022777"/>
    </source>
</evidence>
<evidence type="ECO:0000256" key="10">
    <source>
        <dbReference type="PROSITE-ProRule" id="PRU10141"/>
    </source>
</evidence>
<dbReference type="GO" id="GO:0005737">
    <property type="term" value="C:cytoplasm"/>
    <property type="evidence" value="ECO:0007669"/>
    <property type="project" value="UniProtKB-SubCell"/>
</dbReference>
<sequence length="1184" mass="132269">MTSEVPNTSGQQHNNDSANVVPSDEFYGNERAHNISIQTGEEFSAEFLRDRVTPRRVPTVTDMDQQQQKKVGFSVVRNHQLVYEDLTGLRGIRRRDFDSGTDFTDYSPGKGPELENRSYWDVVNRYQREYSAGGHQPGRVSNERNSDRATSSPTCPPMHASDSPHSYQPYNHAPGVSDGSFTGKMKFLCSFGGKILPRPNDGKLRYVGGETRIISIRKNLTYSELVKKTSAICNLPQTIKYQLPGEDLDALISVSSDEDLHHMIDEYHDLERGSQRLRIFLVSCSESESPSSYEAKTVQPSDADYQYVVAVNGMLDPSPRRSSSRESLASQASQWGNALDYSPTLQRDSPTYFHPLETRNGGSSANLMLMLSNPTAQLFNTPQVQARSCHDDIDQLAYVDANSYYYNHPLDAVPVRNYYHQNKHLVASNQTHEVRSDNRSLSKDFVSSPLYGHTDVYLERPELNEIALHSEKLPSSQDTIVRMPRSDVTVGSHLRMSNTLSDSQQHEEQSNYPLKEGMELSPLCFAAEQSPSLMMSTSSKEWLLPKKEMTDETHQVAMNENQPTLKAPDLNMEYIEWGQDMIKCMEKEDACLGQDRADHEGNGNIASQGNTMEYKMNSPIVNCYPDPKLEVHNVPREAQVAGVIHHALTAADLETTSNVFVENPGDYQLIPSAPEFLVKNQKATKDQQHFVTGTISSDVIPHRSLRLKPFAYQGIEGEEHMLSSLVNSISFPRDESSSSLNLNDSIVTDFCLLNPATDAALSSEVSLHEEDKMNDYGKSVEKEGPEGKACEVSKFGDAIFFQSHPSINHKDSTVPELTVIVEDVTHRMPTGVPSVSTVVPHVEDEPSDGVPSPRETETESITPESDCEDAKVEGNDNDESISDAAIIEMEAGIYGLQIIKNADIEELQELGSGTFGTVYHGKWRGTDVAIKRIKKSCFAGRSSEQERLTKDFWREAQILSKLHHPNVVALYGVVPDGPGGTFATVTEFMVNGSLRHVLLKKDRALDRRKKVIIALDAAFGMEYLHLKNIVHFDLKCDNLLVNMGDRQRPICKVGDFGLSRIKRNTLVSGGVRGTLPWMAPELLNGNSSRVSEKVDVFSFGIAMWEILTGEEPYANMHCGAIIGGIVNNTLRPPIPERCDSEWRKLMEECWSPEPGARPSFTEITNRLRAMSMALQPKRHRQANR</sequence>
<dbReference type="FunFam" id="1.10.510.10:FF:000142">
    <property type="entry name" value="Octicosapeptide/phox/Bem1p domain kinase superfamily protein"/>
    <property type="match status" value="1"/>
</dbReference>
<dbReference type="Pfam" id="PF07714">
    <property type="entry name" value="PK_Tyr_Ser-Thr"/>
    <property type="match status" value="1"/>
</dbReference>
<gene>
    <name evidence="13" type="ORF">ILEXP_LOCUS48109</name>
    <name evidence="14" type="ORF">ILEXP_LOCUS51125</name>
</gene>
<feature type="region of interest" description="Disordered" evidence="11">
    <location>
        <begin position="1"/>
        <end position="30"/>
    </location>
</feature>
<dbReference type="InterPro" id="IPR011009">
    <property type="entry name" value="Kinase-like_dom_sf"/>
</dbReference>
<dbReference type="SMART" id="SM00220">
    <property type="entry name" value="S_TKc"/>
    <property type="match status" value="1"/>
</dbReference>
<evidence type="ECO:0000256" key="3">
    <source>
        <dbReference type="ARBA" id="ARBA00022527"/>
    </source>
</evidence>
<comment type="subcellular location">
    <subcellularLocation>
        <location evidence="1">Cytoplasm</location>
    </subcellularLocation>
</comment>
<evidence type="ECO:0000313" key="15">
    <source>
        <dbReference type="Proteomes" id="UP001642360"/>
    </source>
</evidence>
<feature type="binding site" evidence="10">
    <location>
        <position position="935"/>
    </location>
    <ligand>
        <name>ATP</name>
        <dbReference type="ChEBI" id="CHEBI:30616"/>
    </ligand>
</feature>
<keyword evidence="6 10" id="KW-0547">Nucleotide-binding</keyword>
<dbReference type="SUPFAM" id="SSF54277">
    <property type="entry name" value="CAD &amp; PB1 domains"/>
    <property type="match status" value="1"/>
</dbReference>
<keyword evidence="5" id="KW-0808">Transferase</keyword>
<dbReference type="InterPro" id="IPR000719">
    <property type="entry name" value="Prot_kinase_dom"/>
</dbReference>
<dbReference type="PANTHER" id="PTHR23257:SF792">
    <property type="entry name" value="PROTEIN KINASE DOMAIN-CONTAINING PROTEIN"/>
    <property type="match status" value="1"/>
</dbReference>
<dbReference type="InterPro" id="IPR008271">
    <property type="entry name" value="Ser/Thr_kinase_AS"/>
</dbReference>
<evidence type="ECO:0000313" key="14">
    <source>
        <dbReference type="EMBL" id="CAK9181086.1"/>
    </source>
</evidence>
<dbReference type="SMART" id="SM00666">
    <property type="entry name" value="PB1"/>
    <property type="match status" value="1"/>
</dbReference>
<evidence type="ECO:0000256" key="1">
    <source>
        <dbReference type="ARBA" id="ARBA00004496"/>
    </source>
</evidence>
<dbReference type="EMBL" id="CAUOFW020007935">
    <property type="protein sequence ID" value="CAK9181086.1"/>
    <property type="molecule type" value="Genomic_DNA"/>
</dbReference>
<keyword evidence="2" id="KW-0963">Cytoplasm</keyword>
<dbReference type="CDD" id="cd13999">
    <property type="entry name" value="STKc_MAP3K-like"/>
    <property type="match status" value="1"/>
</dbReference>
<dbReference type="Gene3D" id="3.30.200.20">
    <property type="entry name" value="Phosphorylase Kinase, domain 1"/>
    <property type="match status" value="1"/>
</dbReference>
<keyword evidence="15" id="KW-1185">Reference proteome</keyword>
<dbReference type="GO" id="GO:0009734">
    <property type="term" value="P:auxin-activated signaling pathway"/>
    <property type="evidence" value="ECO:0007669"/>
    <property type="project" value="UniProtKB-KW"/>
</dbReference>
<dbReference type="PANTHER" id="PTHR23257">
    <property type="entry name" value="SERINE-THREONINE PROTEIN KINASE"/>
    <property type="match status" value="1"/>
</dbReference>
<dbReference type="GO" id="GO:0010928">
    <property type="term" value="P:regulation of auxin mediated signaling pathway"/>
    <property type="evidence" value="ECO:0007669"/>
    <property type="project" value="UniProtKB-ARBA"/>
</dbReference>
<feature type="region of interest" description="Disordered" evidence="11">
    <location>
        <begin position="831"/>
        <end position="877"/>
    </location>
</feature>
<dbReference type="PROSITE" id="PS00107">
    <property type="entry name" value="PROTEIN_KINASE_ATP"/>
    <property type="match status" value="1"/>
</dbReference>
<dbReference type="PROSITE" id="PS50011">
    <property type="entry name" value="PROTEIN_KINASE_DOM"/>
    <property type="match status" value="1"/>
</dbReference>
<protein>
    <recommendedName>
        <fullName evidence="12">Protein kinase domain-containing protein</fullName>
    </recommendedName>
</protein>
<dbReference type="SUPFAM" id="SSF56112">
    <property type="entry name" value="Protein kinase-like (PK-like)"/>
    <property type="match status" value="1"/>
</dbReference>
<dbReference type="PROSITE" id="PS00108">
    <property type="entry name" value="PROTEIN_KINASE_ST"/>
    <property type="match status" value="1"/>
</dbReference>
<dbReference type="InterPro" id="IPR017441">
    <property type="entry name" value="Protein_kinase_ATP_BS"/>
</dbReference>
<evidence type="ECO:0000256" key="11">
    <source>
        <dbReference type="SAM" id="MobiDB-lite"/>
    </source>
</evidence>
<dbReference type="FunFam" id="3.30.200.20:FF:000081">
    <property type="entry name" value="Octicosapeptide/phox/Bem1p domain kinase superfamily protein"/>
    <property type="match status" value="1"/>
</dbReference>
<evidence type="ECO:0000256" key="4">
    <source>
        <dbReference type="ARBA" id="ARBA00022553"/>
    </source>
</evidence>
<evidence type="ECO:0000256" key="2">
    <source>
        <dbReference type="ARBA" id="ARBA00022490"/>
    </source>
</evidence>
<dbReference type="PRINTS" id="PR00109">
    <property type="entry name" value="TYRKINASE"/>
</dbReference>
<feature type="region of interest" description="Disordered" evidence="11">
    <location>
        <begin position="130"/>
        <end position="172"/>
    </location>
</feature>
<dbReference type="InterPro" id="IPR001245">
    <property type="entry name" value="Ser-Thr/Tyr_kinase_cat_dom"/>
</dbReference>
<evidence type="ECO:0000259" key="12">
    <source>
        <dbReference type="PROSITE" id="PS50011"/>
    </source>
</evidence>
<dbReference type="Gene3D" id="1.10.510.10">
    <property type="entry name" value="Transferase(Phosphotransferase) domain 1"/>
    <property type="match status" value="1"/>
</dbReference>
<dbReference type="FunFam" id="3.10.20.90:FF:000058">
    <property type="entry name" value="Octicosapeptide/phox/Bem1p domain kinase superfamily protein"/>
    <property type="match status" value="1"/>
</dbReference>
<dbReference type="Proteomes" id="UP001642360">
    <property type="component" value="Unassembled WGS sequence"/>
</dbReference>
<comment type="caution">
    <text evidence="14">The sequence shown here is derived from an EMBL/GenBank/DDBJ whole genome shotgun (WGS) entry which is preliminary data.</text>
</comment>
<dbReference type="GO" id="GO:0005524">
    <property type="term" value="F:ATP binding"/>
    <property type="evidence" value="ECO:0007669"/>
    <property type="project" value="UniProtKB-UniRule"/>
</dbReference>
<reference evidence="14 15" key="1">
    <citation type="submission" date="2024-02" db="EMBL/GenBank/DDBJ databases">
        <authorList>
            <person name="Vignale AGUSTIN F."/>
            <person name="Sosa J E."/>
            <person name="Modenutti C."/>
        </authorList>
    </citation>
    <scope>NUCLEOTIDE SEQUENCE [LARGE SCALE GENOMIC DNA]</scope>
</reference>
<proteinExistence type="predicted"/>
<dbReference type="Gene3D" id="3.10.20.90">
    <property type="entry name" value="Phosphatidylinositol 3-kinase Catalytic Subunit, Chain A, domain 1"/>
    <property type="match status" value="1"/>
</dbReference>
<keyword evidence="9" id="KW-0927">Auxin signaling pathway</keyword>
<feature type="compositionally biased region" description="Polar residues" evidence="11">
    <location>
        <begin position="1"/>
        <end position="20"/>
    </location>
</feature>
<evidence type="ECO:0000256" key="6">
    <source>
        <dbReference type="ARBA" id="ARBA00022741"/>
    </source>
</evidence>
<evidence type="ECO:0000256" key="9">
    <source>
        <dbReference type="ARBA" id="ARBA00023294"/>
    </source>
</evidence>
<keyword evidence="4" id="KW-0597">Phosphoprotein</keyword>
<keyword evidence="3" id="KW-0723">Serine/threonine-protein kinase</keyword>
<evidence type="ECO:0000313" key="13">
    <source>
        <dbReference type="EMBL" id="CAK9178194.1"/>
    </source>
</evidence>
<dbReference type="AlphaFoldDB" id="A0ABC8UJ88"/>
<keyword evidence="7" id="KW-0418">Kinase</keyword>
<dbReference type="CDD" id="cd06410">
    <property type="entry name" value="PB1_UP2"/>
    <property type="match status" value="1"/>
</dbReference>
<dbReference type="GO" id="GO:0004674">
    <property type="term" value="F:protein serine/threonine kinase activity"/>
    <property type="evidence" value="ECO:0007669"/>
    <property type="project" value="UniProtKB-KW"/>
</dbReference>
<evidence type="ECO:0000256" key="8">
    <source>
        <dbReference type="ARBA" id="ARBA00022840"/>
    </source>
</evidence>
<feature type="compositionally biased region" description="Low complexity" evidence="11">
    <location>
        <begin position="831"/>
        <end position="840"/>
    </location>
</feature>
<organism evidence="14 15">
    <name type="scientific">Ilex paraguariensis</name>
    <name type="common">yerba mate</name>
    <dbReference type="NCBI Taxonomy" id="185542"/>
    <lineage>
        <taxon>Eukaryota</taxon>
        <taxon>Viridiplantae</taxon>
        <taxon>Streptophyta</taxon>
        <taxon>Embryophyta</taxon>
        <taxon>Tracheophyta</taxon>
        <taxon>Spermatophyta</taxon>
        <taxon>Magnoliopsida</taxon>
        <taxon>eudicotyledons</taxon>
        <taxon>Gunneridae</taxon>
        <taxon>Pentapetalae</taxon>
        <taxon>asterids</taxon>
        <taxon>campanulids</taxon>
        <taxon>Aquifoliales</taxon>
        <taxon>Aquifoliaceae</taxon>
        <taxon>Ilex</taxon>
    </lineage>
</organism>
<dbReference type="Pfam" id="PF00564">
    <property type="entry name" value="PB1"/>
    <property type="match status" value="1"/>
</dbReference>
<accession>A0ABC8UJ88</accession>
<dbReference type="InterPro" id="IPR050167">
    <property type="entry name" value="Ser_Thr_protein_kinase"/>
</dbReference>
<feature type="domain" description="Protein kinase" evidence="12">
    <location>
        <begin position="904"/>
        <end position="1174"/>
    </location>
</feature>
<dbReference type="EMBL" id="CAUOFW020007246">
    <property type="protein sequence ID" value="CAK9178194.1"/>
    <property type="molecule type" value="Genomic_DNA"/>
</dbReference>
<evidence type="ECO:0000256" key="5">
    <source>
        <dbReference type="ARBA" id="ARBA00022679"/>
    </source>
</evidence>